<evidence type="ECO:0000313" key="2">
    <source>
        <dbReference type="Proteomes" id="UP000732377"/>
    </source>
</evidence>
<reference evidence="1" key="1">
    <citation type="submission" date="2017-11" db="EMBL/GenBank/DDBJ databases">
        <title>Three new genomes from thermophilic consortium.</title>
        <authorList>
            <person name="Quaggio R."/>
            <person name="Amgarten D."/>
            <person name="Setubal J.C."/>
        </authorList>
    </citation>
    <scope>NUCLEOTIDE SEQUENCE</scope>
    <source>
        <strain evidence="1">ZCTH01-B2</strain>
    </source>
</reference>
<protein>
    <submittedName>
        <fullName evidence="1">Uncharacterized protein</fullName>
    </submittedName>
</protein>
<accession>A0A953IC51</accession>
<proteinExistence type="predicted"/>
<comment type="caution">
    <text evidence="1">The sequence shown here is derived from an EMBL/GenBank/DDBJ whole genome shotgun (WGS) entry which is preliminary data.</text>
</comment>
<dbReference type="AlphaFoldDB" id="A0A953IC51"/>
<dbReference type="Proteomes" id="UP000732377">
    <property type="component" value="Unassembled WGS sequence"/>
</dbReference>
<name>A0A953IC51_SYMTR</name>
<dbReference type="EMBL" id="PIUK01000096">
    <property type="protein sequence ID" value="MBY6276639.1"/>
    <property type="molecule type" value="Genomic_DNA"/>
</dbReference>
<gene>
    <name evidence="1" type="ORF">CWE10_10545</name>
</gene>
<evidence type="ECO:0000313" key="1">
    <source>
        <dbReference type="EMBL" id="MBY6276639.1"/>
    </source>
</evidence>
<organism evidence="1 2">
    <name type="scientific">Symbiobacterium thermophilum</name>
    <dbReference type="NCBI Taxonomy" id="2734"/>
    <lineage>
        <taxon>Bacteria</taxon>
        <taxon>Bacillati</taxon>
        <taxon>Bacillota</taxon>
        <taxon>Clostridia</taxon>
        <taxon>Eubacteriales</taxon>
        <taxon>Symbiobacteriaceae</taxon>
        <taxon>Symbiobacterium</taxon>
    </lineage>
</organism>
<sequence length="69" mass="7729">MKTAIRWVVRNHVPTARGIVSLDELTGAERQAIVDRIYLAMARAMAPEGVEVRLARGHQIHGQDKRQAI</sequence>